<comment type="caution">
    <text evidence="3">The sequence shown here is derived from an EMBL/GenBank/DDBJ whole genome shotgun (WGS) entry which is preliminary data.</text>
</comment>
<dbReference type="InterPro" id="IPR023577">
    <property type="entry name" value="CYTH_domain"/>
</dbReference>
<evidence type="ECO:0000313" key="4">
    <source>
        <dbReference type="Proteomes" id="UP001596501"/>
    </source>
</evidence>
<dbReference type="Pfam" id="PF01928">
    <property type="entry name" value="CYTH"/>
    <property type="match status" value="1"/>
</dbReference>
<sequence>MSETELKLLLPGADAARIAELLARHPALRLRPRQVQQLHNVYYDTPDQALRRQKVALRVRRQTTGEPPSELWILTLKTAGTSVGGLSQRGEWEATLRSATPRLSALQGTPWSTLDPDGTLWPQLAPAFVTSCTRTLWWLRSRGGSVIEVALDVGEIVAGGRSAPICELELELQSGPPEALHALAHRLAAAVAVLPGQASKAERGYALARDEAALPTRARTAALSGQMRLPAVLTGVLAEMWDQTLRNAALLTHSDEPEPLHQARVGWRRLRSTTRLLRPLLGAAPATPALRAFWQATGPVRELDVMLTDTLPAVAQAYVDGDPQRQAEWDTVLKAVRAARAQAAATMRLRLADPATGQGWLVWGEWLAAVAQLHAHAEGQVTKATDANHWPAWVAQRLRRQHKRLTQLGKTAHSDAERHALRLRAKRLRYGAEAFASLLPKRRALRWQQDAGRAQLDEGRLRDLRQCVLWLSQLAVPAGPQAFMRGVCAGLLSR</sequence>
<evidence type="ECO:0000313" key="3">
    <source>
        <dbReference type="EMBL" id="MFC7410131.1"/>
    </source>
</evidence>
<proteinExistence type="predicted"/>
<dbReference type="InterPro" id="IPR038186">
    <property type="entry name" value="CHAD_dom_sf"/>
</dbReference>
<dbReference type="EMBL" id="JBHTCA010000012">
    <property type="protein sequence ID" value="MFC7410131.1"/>
    <property type="molecule type" value="Genomic_DNA"/>
</dbReference>
<dbReference type="SUPFAM" id="SSF55154">
    <property type="entry name" value="CYTH-like phosphatases"/>
    <property type="match status" value="1"/>
</dbReference>
<name>A0ABW2QM44_9BURK</name>
<evidence type="ECO:0000259" key="1">
    <source>
        <dbReference type="PROSITE" id="PS51707"/>
    </source>
</evidence>
<dbReference type="InterPro" id="IPR007899">
    <property type="entry name" value="CHAD_dom"/>
</dbReference>
<accession>A0ABW2QM44</accession>
<dbReference type="Gene3D" id="1.40.20.10">
    <property type="entry name" value="CHAD domain"/>
    <property type="match status" value="1"/>
</dbReference>
<dbReference type="InterPro" id="IPR033469">
    <property type="entry name" value="CYTH-like_dom_sf"/>
</dbReference>
<dbReference type="PANTHER" id="PTHR39569">
    <property type="entry name" value="INORGANIC TRIPHOSPHATASE"/>
    <property type="match status" value="1"/>
</dbReference>
<dbReference type="PANTHER" id="PTHR39569:SF1">
    <property type="entry name" value="INORGANIC TRIPHOSPHATASE"/>
    <property type="match status" value="1"/>
</dbReference>
<dbReference type="Gene3D" id="2.40.320.10">
    <property type="entry name" value="Hypothetical Protein Pfu-838710-001"/>
    <property type="match status" value="1"/>
</dbReference>
<feature type="domain" description="CHAD" evidence="2">
    <location>
        <begin position="226"/>
        <end position="494"/>
    </location>
</feature>
<dbReference type="SMART" id="SM01118">
    <property type="entry name" value="CYTH"/>
    <property type="match status" value="1"/>
</dbReference>
<dbReference type="PROSITE" id="PS51707">
    <property type="entry name" value="CYTH"/>
    <property type="match status" value="1"/>
</dbReference>
<gene>
    <name evidence="3" type="ORF">ACFQPB_14785</name>
</gene>
<protein>
    <submittedName>
        <fullName evidence="3">CHAD domain-containing protein</fullName>
    </submittedName>
</protein>
<dbReference type="CDD" id="cd07756">
    <property type="entry name" value="CYTH-like_Pase_CHAD"/>
    <property type="match status" value="1"/>
</dbReference>
<dbReference type="Proteomes" id="UP001596501">
    <property type="component" value="Unassembled WGS sequence"/>
</dbReference>
<feature type="domain" description="CYTH" evidence="1">
    <location>
        <begin position="1"/>
        <end position="211"/>
    </location>
</feature>
<evidence type="ECO:0000259" key="2">
    <source>
        <dbReference type="PROSITE" id="PS51708"/>
    </source>
</evidence>
<dbReference type="PROSITE" id="PS51708">
    <property type="entry name" value="CHAD"/>
    <property type="match status" value="1"/>
</dbReference>
<dbReference type="SMART" id="SM00880">
    <property type="entry name" value="CHAD"/>
    <property type="match status" value="1"/>
</dbReference>
<reference evidence="4" key="1">
    <citation type="journal article" date="2019" name="Int. J. Syst. Evol. Microbiol.">
        <title>The Global Catalogue of Microorganisms (GCM) 10K type strain sequencing project: providing services to taxonomists for standard genome sequencing and annotation.</title>
        <authorList>
            <consortium name="The Broad Institute Genomics Platform"/>
            <consortium name="The Broad Institute Genome Sequencing Center for Infectious Disease"/>
            <person name="Wu L."/>
            <person name="Ma J."/>
        </authorList>
    </citation>
    <scope>NUCLEOTIDE SEQUENCE [LARGE SCALE GENOMIC DNA]</scope>
    <source>
        <strain evidence="4">CGMCC 1.12371</strain>
    </source>
</reference>
<organism evidence="3 4">
    <name type="scientific">Hydrogenophaga atypica</name>
    <dbReference type="NCBI Taxonomy" id="249409"/>
    <lineage>
        <taxon>Bacteria</taxon>
        <taxon>Pseudomonadati</taxon>
        <taxon>Pseudomonadota</taxon>
        <taxon>Betaproteobacteria</taxon>
        <taxon>Burkholderiales</taxon>
        <taxon>Comamonadaceae</taxon>
        <taxon>Hydrogenophaga</taxon>
    </lineage>
</organism>
<dbReference type="RefSeq" id="WP_382224763.1">
    <property type="nucleotide sequence ID" value="NZ_JBHTCA010000012.1"/>
</dbReference>
<dbReference type="InterPro" id="IPR039013">
    <property type="entry name" value="YgiF"/>
</dbReference>
<dbReference type="Pfam" id="PF05235">
    <property type="entry name" value="CHAD"/>
    <property type="match status" value="1"/>
</dbReference>
<keyword evidence="4" id="KW-1185">Reference proteome</keyword>